<dbReference type="Gene3D" id="3.30.700.20">
    <property type="entry name" value="Hypothetical protein ph0010, domain 1"/>
    <property type="match status" value="1"/>
</dbReference>
<sequence>MAHEPTTLRPELQQKLLRIARETIDSYIRTKTIPTFDVSEPELLEKCGAFVTIKRHQQLRGCIGYIEGIKPLWETIVDMAVAASTEDPRFQPMTVAELGDFDLEISVMTPLRKVEHPEEVVVGTHGILLRRGYRSGLLLPQVATEYGWDRETFLAHTCQKAGLPMDAWRDPQTAIYIFSAQVFHEGEALS</sequence>
<dbReference type="EMBL" id="DF820455">
    <property type="protein sequence ID" value="GAK49563.1"/>
    <property type="molecule type" value="Genomic_DNA"/>
</dbReference>
<dbReference type="PANTHER" id="PTHR13016">
    <property type="entry name" value="AMMECR1 HOMOLOG"/>
    <property type="match status" value="1"/>
</dbReference>
<dbReference type="HAMAP" id="MF_00645">
    <property type="entry name" value="AMMECR1"/>
    <property type="match status" value="1"/>
</dbReference>
<dbReference type="InterPro" id="IPR023473">
    <property type="entry name" value="AMMECR1"/>
</dbReference>
<dbReference type="SUPFAM" id="SSF143447">
    <property type="entry name" value="AMMECR1-like"/>
    <property type="match status" value="1"/>
</dbReference>
<dbReference type="Gene3D" id="3.30.1490.150">
    <property type="entry name" value="Hypothetical protein ph0010, domain 2"/>
    <property type="match status" value="1"/>
</dbReference>
<dbReference type="InterPro" id="IPR023472">
    <property type="entry name" value="Uncharacterised_MJ0810"/>
</dbReference>
<dbReference type="InterPro" id="IPR027485">
    <property type="entry name" value="AMMECR1_N"/>
</dbReference>
<name>A0A0S6VQS9_9BACT</name>
<dbReference type="HOGENOM" id="CLU_095686_1_1_0"/>
<dbReference type="InterPro" id="IPR036071">
    <property type="entry name" value="AMMECR1_dom_sf"/>
</dbReference>
<feature type="domain" description="AMMECR1" evidence="1">
    <location>
        <begin position="11"/>
        <end position="190"/>
    </location>
</feature>
<evidence type="ECO:0000313" key="3">
    <source>
        <dbReference type="Proteomes" id="UP000030700"/>
    </source>
</evidence>
<protein>
    <submittedName>
        <fullName evidence="2">AMMECR1 domain protein</fullName>
    </submittedName>
</protein>
<dbReference type="PANTHER" id="PTHR13016:SF0">
    <property type="entry name" value="AMME SYNDROME CANDIDATE GENE 1 PROTEIN"/>
    <property type="match status" value="1"/>
</dbReference>
<dbReference type="AlphaFoldDB" id="A0A0S6VQS9"/>
<proteinExistence type="inferred from homology"/>
<gene>
    <name evidence="2" type="ORF">U14_00786</name>
</gene>
<accession>A0A0S6VQS9</accession>
<dbReference type="InterPro" id="IPR002733">
    <property type="entry name" value="AMMECR1_domain"/>
</dbReference>
<dbReference type="Pfam" id="PF01871">
    <property type="entry name" value="AMMECR1"/>
    <property type="match status" value="1"/>
</dbReference>
<dbReference type="PROSITE" id="PS51112">
    <property type="entry name" value="AMMECR1"/>
    <property type="match status" value="1"/>
</dbReference>
<dbReference type="STRING" id="1499966.U14_00786"/>
<dbReference type="NCBIfam" id="TIGR00296">
    <property type="entry name" value="TIGR00296 family protein"/>
    <property type="match status" value="1"/>
</dbReference>
<organism evidence="2 3">
    <name type="scientific">Candidatus Moduliflexus flocculans</name>
    <dbReference type="NCBI Taxonomy" id="1499966"/>
    <lineage>
        <taxon>Bacteria</taxon>
        <taxon>Candidatus Moduliflexota</taxon>
        <taxon>Candidatus Moduliflexia</taxon>
        <taxon>Candidatus Moduliflexales</taxon>
        <taxon>Candidatus Moduliflexaceae</taxon>
    </lineage>
</organism>
<keyword evidence="3" id="KW-1185">Reference proteome</keyword>
<dbReference type="Proteomes" id="UP000030700">
    <property type="component" value="Unassembled WGS sequence"/>
</dbReference>
<reference evidence="2 3" key="1">
    <citation type="journal article" date="2015" name="PeerJ">
        <title>First genomic representation of candidate bacterial phylum KSB3 points to enhanced environmental sensing as a trigger of wastewater bulking.</title>
        <authorList>
            <person name="Sekiguchi Y."/>
            <person name="Ohashi A."/>
            <person name="Parks D.H."/>
            <person name="Yamauchi T."/>
            <person name="Tyson G.W."/>
            <person name="Hugenholtz P."/>
        </authorList>
    </citation>
    <scope>NUCLEOTIDE SEQUENCE [LARGE SCALE GENOMIC DNA]</scope>
</reference>
<evidence type="ECO:0000259" key="1">
    <source>
        <dbReference type="PROSITE" id="PS51112"/>
    </source>
</evidence>
<evidence type="ECO:0000313" key="2">
    <source>
        <dbReference type="EMBL" id="GAK49563.1"/>
    </source>
</evidence>
<dbReference type="NCBIfam" id="TIGR04335">
    <property type="entry name" value="AmmeMemoSam_A"/>
    <property type="match status" value="1"/>
</dbReference>
<dbReference type="InterPro" id="IPR027623">
    <property type="entry name" value="AmmeMemoSam_A"/>
</dbReference>